<evidence type="ECO:0000313" key="2">
    <source>
        <dbReference type="Proteomes" id="UP000712281"/>
    </source>
</evidence>
<proteinExistence type="predicted"/>
<reference evidence="1" key="1">
    <citation type="submission" date="2019-12" db="EMBL/GenBank/DDBJ databases">
        <title>Genome sequencing and annotation of Brassica cretica.</title>
        <authorList>
            <person name="Studholme D.J."/>
            <person name="Sarris P.F."/>
        </authorList>
    </citation>
    <scope>NUCLEOTIDE SEQUENCE</scope>
    <source>
        <strain evidence="1">PFS-001/15</strain>
        <tissue evidence="1">Leaf</tissue>
    </source>
</reference>
<protein>
    <submittedName>
        <fullName evidence="1">Uncharacterized protein</fullName>
    </submittedName>
</protein>
<evidence type="ECO:0000313" key="1">
    <source>
        <dbReference type="EMBL" id="KAF2599989.1"/>
    </source>
</evidence>
<dbReference type="EMBL" id="QGKW02000717">
    <property type="protein sequence ID" value="KAF2599989.1"/>
    <property type="molecule type" value="Genomic_DNA"/>
</dbReference>
<comment type="caution">
    <text evidence="1">The sequence shown here is derived from an EMBL/GenBank/DDBJ whole genome shotgun (WGS) entry which is preliminary data.</text>
</comment>
<accession>A0A8S9L055</accession>
<dbReference type="AlphaFoldDB" id="A0A8S9L055"/>
<gene>
    <name evidence="1" type="ORF">F2Q68_00011859</name>
</gene>
<organism evidence="1 2">
    <name type="scientific">Brassica cretica</name>
    <name type="common">Mustard</name>
    <dbReference type="NCBI Taxonomy" id="69181"/>
    <lineage>
        <taxon>Eukaryota</taxon>
        <taxon>Viridiplantae</taxon>
        <taxon>Streptophyta</taxon>
        <taxon>Embryophyta</taxon>
        <taxon>Tracheophyta</taxon>
        <taxon>Spermatophyta</taxon>
        <taxon>Magnoliopsida</taxon>
        <taxon>eudicotyledons</taxon>
        <taxon>Gunneridae</taxon>
        <taxon>Pentapetalae</taxon>
        <taxon>rosids</taxon>
        <taxon>malvids</taxon>
        <taxon>Brassicales</taxon>
        <taxon>Brassicaceae</taxon>
        <taxon>Brassiceae</taxon>
        <taxon>Brassica</taxon>
    </lineage>
</organism>
<name>A0A8S9L055_BRACR</name>
<dbReference type="Proteomes" id="UP000712281">
    <property type="component" value="Unassembled WGS sequence"/>
</dbReference>
<sequence>MAGKKDLKLKRLFEDDYGSTPKDSFEKEKAETQSHYSALLTMQKEQTDAIIVKHDTELEVRAINAKLELLDHIIAKSVPKSNKENLESELRLAKEKMADVKVPYIDWYKLGEPHMYD</sequence>